<dbReference type="InterPro" id="IPR006127">
    <property type="entry name" value="ZnuA-like"/>
</dbReference>
<evidence type="ECO:0000313" key="7">
    <source>
        <dbReference type="EMBL" id="PJJ73678.1"/>
    </source>
</evidence>
<comment type="subcellular location">
    <subcellularLocation>
        <location evidence="1">Cell envelope</location>
    </subcellularLocation>
</comment>
<organism evidence="7 8">
    <name type="scientific">Diaminobutyricimonas aerilata</name>
    <dbReference type="NCBI Taxonomy" id="1162967"/>
    <lineage>
        <taxon>Bacteria</taxon>
        <taxon>Bacillati</taxon>
        <taxon>Actinomycetota</taxon>
        <taxon>Actinomycetes</taxon>
        <taxon>Micrococcales</taxon>
        <taxon>Microbacteriaceae</taxon>
        <taxon>Diaminobutyricimonas</taxon>
    </lineage>
</organism>
<evidence type="ECO:0000256" key="3">
    <source>
        <dbReference type="ARBA" id="ARBA00022723"/>
    </source>
</evidence>
<dbReference type="RefSeq" id="WP_100365732.1">
    <property type="nucleotide sequence ID" value="NZ_PGFF01000001.1"/>
</dbReference>
<keyword evidence="4 6" id="KW-0732">Signal</keyword>
<dbReference type="Pfam" id="PF01297">
    <property type="entry name" value="ZnuA"/>
    <property type="match status" value="1"/>
</dbReference>
<keyword evidence="2" id="KW-0813">Transport</keyword>
<gene>
    <name evidence="7" type="ORF">CLV46_3274</name>
</gene>
<evidence type="ECO:0000256" key="2">
    <source>
        <dbReference type="ARBA" id="ARBA00022448"/>
    </source>
</evidence>
<dbReference type="InterPro" id="IPR050492">
    <property type="entry name" value="Bact_metal-bind_prot9"/>
</dbReference>
<evidence type="ECO:0000256" key="5">
    <source>
        <dbReference type="SAM" id="MobiDB-lite"/>
    </source>
</evidence>
<dbReference type="PROSITE" id="PS51257">
    <property type="entry name" value="PROKAR_LIPOPROTEIN"/>
    <property type="match status" value="1"/>
</dbReference>
<sequence length="328" mass="34908">MRSVVLPITAIAALALAGCAAGPAQSADDDTITIVASTDVYGDIARAVAGDDIEVSSIIDGAAQDPHSYEATAQDRLAVSRADIVIENGGGYDPFIDELLEGVEGVEVINASEASGLIEGTEPHDHHDDEAAAEEEHSEEPHAEEGEEHAHEHIEGFNEHVWYSFAAMDELAHEISHVLEEVDAANAEAYHERYEEFAAGLDGLTQRVEELHTAHEGTGAAITEPVPLYLLEAAGLENLTPEQYSEAIEEGTDVAPAVLQETLDVIASGEVAVLAYNEQTAGPETERVREAAEAASVPVVDFTETLPDDTDYIGWMSDNIDALTEALS</sequence>
<evidence type="ECO:0000256" key="6">
    <source>
        <dbReference type="SAM" id="SignalP"/>
    </source>
</evidence>
<dbReference type="EMBL" id="PGFF01000001">
    <property type="protein sequence ID" value="PJJ73678.1"/>
    <property type="molecule type" value="Genomic_DNA"/>
</dbReference>
<dbReference type="GO" id="GO:0030001">
    <property type="term" value="P:metal ion transport"/>
    <property type="evidence" value="ECO:0007669"/>
    <property type="project" value="InterPro"/>
</dbReference>
<feature type="compositionally biased region" description="Basic and acidic residues" evidence="5">
    <location>
        <begin position="139"/>
        <end position="151"/>
    </location>
</feature>
<keyword evidence="8" id="KW-1185">Reference proteome</keyword>
<dbReference type="SUPFAM" id="SSF53807">
    <property type="entry name" value="Helical backbone' metal receptor"/>
    <property type="match status" value="1"/>
</dbReference>
<feature type="chain" id="PRO_5014747639" evidence="6">
    <location>
        <begin position="27"/>
        <end position="328"/>
    </location>
</feature>
<evidence type="ECO:0000256" key="4">
    <source>
        <dbReference type="ARBA" id="ARBA00022729"/>
    </source>
</evidence>
<dbReference type="GO" id="GO:0046872">
    <property type="term" value="F:metal ion binding"/>
    <property type="evidence" value="ECO:0007669"/>
    <property type="project" value="UniProtKB-KW"/>
</dbReference>
<evidence type="ECO:0000313" key="8">
    <source>
        <dbReference type="Proteomes" id="UP000228758"/>
    </source>
</evidence>
<feature type="compositionally biased region" description="Basic and acidic residues" evidence="5">
    <location>
        <begin position="121"/>
        <end position="130"/>
    </location>
</feature>
<feature type="region of interest" description="Disordered" evidence="5">
    <location>
        <begin position="118"/>
        <end position="151"/>
    </location>
</feature>
<comment type="caution">
    <text evidence="7">The sequence shown here is derived from an EMBL/GenBank/DDBJ whole genome shotgun (WGS) entry which is preliminary data.</text>
</comment>
<dbReference type="PANTHER" id="PTHR42953">
    <property type="entry name" value="HIGH-AFFINITY ZINC UPTAKE SYSTEM PROTEIN ZNUA-RELATED"/>
    <property type="match status" value="1"/>
</dbReference>
<accession>A0A2M9CP97</accession>
<dbReference type="PANTHER" id="PTHR42953:SF1">
    <property type="entry name" value="METAL-BINDING PROTEIN HI_0362-RELATED"/>
    <property type="match status" value="1"/>
</dbReference>
<keyword evidence="3" id="KW-0479">Metal-binding</keyword>
<dbReference type="AlphaFoldDB" id="A0A2M9CP97"/>
<protein>
    <submittedName>
        <fullName evidence="7">Zinc/manganese transport system substrate-binding protein</fullName>
    </submittedName>
</protein>
<dbReference type="Gene3D" id="3.40.50.1980">
    <property type="entry name" value="Nitrogenase molybdenum iron protein domain"/>
    <property type="match status" value="2"/>
</dbReference>
<name>A0A2M9CP97_9MICO</name>
<dbReference type="GO" id="GO:0030313">
    <property type="term" value="C:cell envelope"/>
    <property type="evidence" value="ECO:0007669"/>
    <property type="project" value="UniProtKB-SubCell"/>
</dbReference>
<reference evidence="7 8" key="1">
    <citation type="submission" date="2017-11" db="EMBL/GenBank/DDBJ databases">
        <title>Genomic Encyclopedia of Archaeal and Bacterial Type Strains, Phase II (KMG-II): From Individual Species to Whole Genera.</title>
        <authorList>
            <person name="Goeker M."/>
        </authorList>
    </citation>
    <scope>NUCLEOTIDE SEQUENCE [LARGE SCALE GENOMIC DNA]</scope>
    <source>
        <strain evidence="7 8">DSM 27393</strain>
    </source>
</reference>
<evidence type="ECO:0000256" key="1">
    <source>
        <dbReference type="ARBA" id="ARBA00004196"/>
    </source>
</evidence>
<dbReference type="Proteomes" id="UP000228758">
    <property type="component" value="Unassembled WGS sequence"/>
</dbReference>
<feature type="signal peptide" evidence="6">
    <location>
        <begin position="1"/>
        <end position="26"/>
    </location>
</feature>
<dbReference type="OrthoDB" id="5296019at2"/>
<proteinExistence type="predicted"/>